<dbReference type="PANTHER" id="PTHR36419">
    <property type="entry name" value="ARRESTIN FAMILY PROTEIN 1"/>
    <property type="match status" value="1"/>
</dbReference>
<feature type="compositionally biased region" description="Basic and acidic residues" evidence="1">
    <location>
        <begin position="627"/>
        <end position="637"/>
    </location>
</feature>
<name>A0A1M2VMD2_TRAPU</name>
<feature type="region of interest" description="Disordered" evidence="1">
    <location>
        <begin position="764"/>
        <end position="1057"/>
    </location>
</feature>
<dbReference type="Gene3D" id="2.60.40.640">
    <property type="match status" value="1"/>
</dbReference>
<feature type="compositionally biased region" description="Pro residues" evidence="1">
    <location>
        <begin position="1149"/>
        <end position="1168"/>
    </location>
</feature>
<sequence>MSQPKLTLRPPPNVDFVQGYPGIPPGGSDRPQAAVKGAIEVRVGPQGVKAKWVRIELRKIETLPGGGVANTFFDFVGQSPINLWQSPNDEYNTLHTNDFPFFIRIPESIPPTISLEKGAGIKYELIASICVQGKKGFLRRDKPTITATASSIVIDKHELHSTWPIYSQQETRTHSQDGVTLMIERAHTCYGPGDRVVVMATVKSDTVHTVMLRGFEFMLRETTVFRAGPQTQGKKGSPQVKVASVGEQKVPVNATLYGGTHHKAELSVTIPSHHTSATINAARHIDITYVLTVKALMSTGQPVSMDLPVMISNWPRTVSVEAMRRIGHAFNVSLPGQTGAHHNSSSQPEPYVSVLTGKIAPTSAPNTSSGRTNSSHGYSNSIDKKSSVPDLRSPKSGAIGPFATSPISSEKSGDRFGLAADEFGARPRKGSDNGHSSFAAQTIGALNMAANSAASSETNSVPVARPRSSNGRTTNPTSRLTIANLTQEEIREHMEAEAELARSKPAAIIESPVDVVPPMNPITSPAPAKNTATPKPKTSSSSLGQKWASAEDEKKRLYERAVANVERVQKGAIRPSEPPSNAADSGSGSGGGSNSGNATATGSTPAARKSSPKWLTAEEEKARLYEQAKAAVDRSRSYDGSSASIASARVVSSGSVATLGSLAMSPGAALFSEAMSAINRPVVPGSSPAPTNTPPPAPLSSSSSLTATSPIASPTPGRQSTTPSVLSATDEKAMLQRYYEAKNAVYQTQSAHYGRVPGNAGPVPYDALYPNSPQGGSSAPSQPFSPPPMAQTPPAGMPPSFQAAGGSSSQHPILSEKERLRRHFEAQDAMQQQPPPPPQQHWQAPPQDAYPGTAAPPPQVYPYSPSTAPMSPDAIPRVASYGPAPTDSPPPFSAARSSQPLSAYEEKEMLRRRFEAQDGGSPMTPVPPPRASQIVNGRSGRPPPTPPLSPHAQGSGRPLTAAEEKARLKAMYENEGRVQHSPPPVQVPPAGVRGPYPSPPPSNGYHSADMFDQVPKPPSRASTAIPKTPPPPPPLAPKPPREYIEETRAEDLRTAAKLQAIDRAAPADVLASLNAEDTDLASLGPSDRRDDDEDDDDDDMADYYDRMDGDEGSGDPAENTFGPGALSAMMNGSAPKPASIYGAEDAVAPPTPNPVFPLSVPPPPPLPAKVPVASN</sequence>
<feature type="region of interest" description="Disordered" evidence="1">
    <location>
        <begin position="456"/>
        <end position="479"/>
    </location>
</feature>
<evidence type="ECO:0000313" key="3">
    <source>
        <dbReference type="EMBL" id="OJT08723.1"/>
    </source>
</evidence>
<feature type="region of interest" description="Disordered" evidence="1">
    <location>
        <begin position="512"/>
        <end position="615"/>
    </location>
</feature>
<organism evidence="3 4">
    <name type="scientific">Trametes pubescens</name>
    <name type="common">White-rot fungus</name>
    <dbReference type="NCBI Taxonomy" id="154538"/>
    <lineage>
        <taxon>Eukaryota</taxon>
        <taxon>Fungi</taxon>
        <taxon>Dikarya</taxon>
        <taxon>Basidiomycota</taxon>
        <taxon>Agaricomycotina</taxon>
        <taxon>Agaricomycetes</taxon>
        <taxon>Polyporales</taxon>
        <taxon>Polyporaceae</taxon>
        <taxon>Trametes</taxon>
    </lineage>
</organism>
<dbReference type="EMBL" id="MNAD01001019">
    <property type="protein sequence ID" value="OJT08723.1"/>
    <property type="molecule type" value="Genomic_DNA"/>
</dbReference>
<feature type="compositionally biased region" description="Low complexity" evidence="1">
    <location>
        <begin position="523"/>
        <end position="542"/>
    </location>
</feature>
<dbReference type="InterPro" id="IPR014756">
    <property type="entry name" value="Ig_E-set"/>
</dbReference>
<reference evidence="3 4" key="1">
    <citation type="submission" date="2016-10" db="EMBL/GenBank/DDBJ databases">
        <title>Genome sequence of the basidiomycete white-rot fungus Trametes pubescens.</title>
        <authorList>
            <person name="Makela M.R."/>
            <person name="Granchi Z."/>
            <person name="Peng M."/>
            <person name="De Vries R.P."/>
            <person name="Grigoriev I."/>
            <person name="Riley R."/>
            <person name="Hilden K."/>
        </authorList>
    </citation>
    <scope>NUCLEOTIDE SEQUENCE [LARGE SCALE GENOMIC DNA]</scope>
    <source>
        <strain evidence="3 4">FBCC735</strain>
    </source>
</reference>
<dbReference type="Proteomes" id="UP000184267">
    <property type="component" value="Unassembled WGS sequence"/>
</dbReference>
<evidence type="ECO:0000256" key="1">
    <source>
        <dbReference type="SAM" id="MobiDB-lite"/>
    </source>
</evidence>
<dbReference type="InterPro" id="IPR011022">
    <property type="entry name" value="Arrestin_C-like"/>
</dbReference>
<dbReference type="GO" id="GO:0000917">
    <property type="term" value="P:division septum assembly"/>
    <property type="evidence" value="ECO:0007669"/>
    <property type="project" value="TreeGrafter"/>
</dbReference>
<feature type="compositionally biased region" description="Basic and acidic residues" evidence="1">
    <location>
        <begin position="814"/>
        <end position="826"/>
    </location>
</feature>
<feature type="compositionally biased region" description="Basic and acidic residues" evidence="1">
    <location>
        <begin position="904"/>
        <end position="916"/>
    </location>
</feature>
<feature type="compositionally biased region" description="Pro residues" evidence="1">
    <location>
        <begin position="1027"/>
        <end position="1038"/>
    </location>
</feature>
<dbReference type="PANTHER" id="PTHR36419:SF1">
    <property type="entry name" value="RHO1 GEF LOCALIZING PROTEIN 1"/>
    <property type="match status" value="1"/>
</dbReference>
<feature type="domain" description="Arrestin C-terminal-like" evidence="2">
    <location>
        <begin position="177"/>
        <end position="313"/>
    </location>
</feature>
<dbReference type="SUPFAM" id="SSF81296">
    <property type="entry name" value="E set domains"/>
    <property type="match status" value="1"/>
</dbReference>
<feature type="region of interest" description="Disordered" evidence="1">
    <location>
        <begin position="682"/>
        <end position="728"/>
    </location>
</feature>
<feature type="compositionally biased region" description="Basic and acidic residues" evidence="1">
    <location>
        <begin position="549"/>
        <end position="559"/>
    </location>
</feature>
<feature type="region of interest" description="Disordered" evidence="1">
    <location>
        <begin position="359"/>
        <end position="414"/>
    </location>
</feature>
<feature type="region of interest" description="Disordered" evidence="1">
    <location>
        <begin position="1073"/>
        <end position="1175"/>
    </location>
</feature>
<protein>
    <recommendedName>
        <fullName evidence="2">Arrestin C-terminal-like domain-containing protein</fullName>
    </recommendedName>
</protein>
<dbReference type="OMA" id="HTCYGPG"/>
<feature type="compositionally biased region" description="Basic and acidic residues" evidence="1">
    <location>
        <begin position="962"/>
        <end position="978"/>
    </location>
</feature>
<comment type="caution">
    <text evidence="3">The sequence shown here is derived from an EMBL/GenBank/DDBJ whole genome shotgun (WGS) entry which is preliminary data.</text>
</comment>
<feature type="compositionally biased region" description="Low complexity" evidence="1">
    <location>
        <begin position="699"/>
        <end position="716"/>
    </location>
</feature>
<accession>A0A1M2VMD2</accession>
<evidence type="ECO:0000259" key="2">
    <source>
        <dbReference type="Pfam" id="PF02752"/>
    </source>
</evidence>
<dbReference type="AlphaFoldDB" id="A0A1M2VMD2"/>
<proteinExistence type="predicted"/>
<evidence type="ECO:0000313" key="4">
    <source>
        <dbReference type="Proteomes" id="UP000184267"/>
    </source>
</evidence>
<dbReference type="OrthoDB" id="4001642at2759"/>
<feature type="compositionally biased region" description="Basic and acidic residues" evidence="1">
    <location>
        <begin position="1039"/>
        <end position="1054"/>
    </location>
</feature>
<dbReference type="InterPro" id="IPR053060">
    <property type="entry name" value="Cytokinesis_Signaling_Reg"/>
</dbReference>
<feature type="compositionally biased region" description="Pro residues" evidence="1">
    <location>
        <begin position="783"/>
        <end position="797"/>
    </location>
</feature>
<feature type="compositionally biased region" description="Polar residues" evidence="1">
    <location>
        <begin position="363"/>
        <end position="381"/>
    </location>
</feature>
<feature type="compositionally biased region" description="Low complexity" evidence="1">
    <location>
        <begin position="770"/>
        <end position="782"/>
    </location>
</feature>
<feature type="compositionally biased region" description="Polar residues" evidence="1">
    <location>
        <begin position="467"/>
        <end position="479"/>
    </location>
</feature>
<dbReference type="Pfam" id="PF02752">
    <property type="entry name" value="Arrestin_C"/>
    <property type="match status" value="1"/>
</dbReference>
<feature type="compositionally biased region" description="Acidic residues" evidence="1">
    <location>
        <begin position="1090"/>
        <end position="1102"/>
    </location>
</feature>
<feature type="region of interest" description="Disordered" evidence="1">
    <location>
        <begin position="627"/>
        <end position="650"/>
    </location>
</feature>
<feature type="compositionally biased region" description="Low complexity" evidence="1">
    <location>
        <begin position="595"/>
        <end position="604"/>
    </location>
</feature>
<feature type="compositionally biased region" description="Low complexity" evidence="1">
    <location>
        <begin position="641"/>
        <end position="650"/>
    </location>
</feature>
<feature type="compositionally biased region" description="Polar residues" evidence="1">
    <location>
        <begin position="717"/>
        <end position="727"/>
    </location>
</feature>
<keyword evidence="4" id="KW-1185">Reference proteome</keyword>
<gene>
    <name evidence="3" type="ORF">TRAPUB_449</name>
</gene>
<dbReference type="InterPro" id="IPR014752">
    <property type="entry name" value="Arrestin-like_C"/>
</dbReference>
<dbReference type="GO" id="GO:0000935">
    <property type="term" value="C:division septum"/>
    <property type="evidence" value="ECO:0007669"/>
    <property type="project" value="TreeGrafter"/>
</dbReference>